<dbReference type="EMBL" id="CP012677">
    <property type="protein sequence ID" value="ALE93059.1"/>
    <property type="molecule type" value="Genomic_DNA"/>
</dbReference>
<dbReference type="AlphaFoldDB" id="A0A0M3UGN9"/>
<dbReference type="PATRIC" id="fig|656366.3.peg.2863"/>
<organism evidence="1 2">
    <name type="scientific">Arthrobacter alpinus</name>
    <dbReference type="NCBI Taxonomy" id="656366"/>
    <lineage>
        <taxon>Bacteria</taxon>
        <taxon>Bacillati</taxon>
        <taxon>Actinomycetota</taxon>
        <taxon>Actinomycetes</taxon>
        <taxon>Micrococcales</taxon>
        <taxon>Micrococcaceae</taxon>
        <taxon>Arthrobacter</taxon>
    </lineage>
</organism>
<dbReference type="KEGG" id="aaq:AOC05_13280"/>
<sequence length="99" mass="10501">MAGQGVFEHKTILVVDELTAHAGVELNPQALAVIRECLHGSPEAPAALVDQGHRLVGGQLWPQLHVDGVNKRMMMGGAGHDSSWDAVVDQSVNLNQLCG</sequence>
<gene>
    <name evidence="1" type="ORF">AOC05_13280</name>
</gene>
<proteinExistence type="predicted"/>
<name>A0A0M3UGN9_9MICC</name>
<protein>
    <submittedName>
        <fullName evidence="1">Uncharacterized protein</fullName>
    </submittedName>
</protein>
<keyword evidence="2" id="KW-1185">Reference proteome</keyword>
<evidence type="ECO:0000313" key="2">
    <source>
        <dbReference type="Proteomes" id="UP000062833"/>
    </source>
</evidence>
<evidence type="ECO:0000313" key="1">
    <source>
        <dbReference type="EMBL" id="ALE93059.1"/>
    </source>
</evidence>
<reference evidence="2" key="1">
    <citation type="submission" date="2015-09" db="EMBL/GenBank/DDBJ databases">
        <title>Complete genome of Arthrobacter alpinus strain R3.8.</title>
        <authorList>
            <person name="See-Too W.S."/>
            <person name="Chan K.G."/>
        </authorList>
    </citation>
    <scope>NUCLEOTIDE SEQUENCE [LARGE SCALE GENOMIC DNA]</scope>
    <source>
        <strain evidence="2">R3.8</strain>
    </source>
</reference>
<dbReference type="Proteomes" id="UP000062833">
    <property type="component" value="Chromosome"/>
</dbReference>
<accession>A0A0M3UGN9</accession>